<dbReference type="AlphaFoldDB" id="A0A3S5CII6"/>
<gene>
    <name evidence="2" type="ORF">PXEA_LOCUS4486</name>
</gene>
<protein>
    <submittedName>
        <fullName evidence="2">Uncharacterized protein</fullName>
    </submittedName>
</protein>
<organism evidence="2 3">
    <name type="scientific">Protopolystoma xenopodis</name>
    <dbReference type="NCBI Taxonomy" id="117903"/>
    <lineage>
        <taxon>Eukaryota</taxon>
        <taxon>Metazoa</taxon>
        <taxon>Spiralia</taxon>
        <taxon>Lophotrochozoa</taxon>
        <taxon>Platyhelminthes</taxon>
        <taxon>Monogenea</taxon>
        <taxon>Polyopisthocotylea</taxon>
        <taxon>Polystomatidea</taxon>
        <taxon>Polystomatidae</taxon>
        <taxon>Protopolystoma</taxon>
    </lineage>
</organism>
<dbReference type="Proteomes" id="UP000784294">
    <property type="component" value="Unassembled WGS sequence"/>
</dbReference>
<sequence length="140" mass="15063">MLNCTAFSGTDHLNHTHSDVERSGDSRQGSTVEAVGPSRADAGQRVSRTRRCHPVDGTGAPTPRRPGGGTEAAREHGRRPPRQNQGESTSRPPNLNPVSGFGFQFHISGLFCSYGTLAAQFHRLPSTLYPSRDSSSLFCS</sequence>
<evidence type="ECO:0000313" key="3">
    <source>
        <dbReference type="Proteomes" id="UP000784294"/>
    </source>
</evidence>
<name>A0A3S5CII6_9PLAT</name>
<dbReference type="EMBL" id="CAAALY010010685">
    <property type="protein sequence ID" value="VEL11046.1"/>
    <property type="molecule type" value="Genomic_DNA"/>
</dbReference>
<feature type="region of interest" description="Disordered" evidence="1">
    <location>
        <begin position="1"/>
        <end position="99"/>
    </location>
</feature>
<accession>A0A3S5CII6</accession>
<feature type="compositionally biased region" description="Basic and acidic residues" evidence="1">
    <location>
        <begin position="12"/>
        <end position="25"/>
    </location>
</feature>
<feature type="compositionally biased region" description="Polar residues" evidence="1">
    <location>
        <begin position="82"/>
        <end position="97"/>
    </location>
</feature>
<proteinExistence type="predicted"/>
<evidence type="ECO:0000313" key="2">
    <source>
        <dbReference type="EMBL" id="VEL11046.1"/>
    </source>
</evidence>
<evidence type="ECO:0000256" key="1">
    <source>
        <dbReference type="SAM" id="MobiDB-lite"/>
    </source>
</evidence>
<reference evidence="2" key="1">
    <citation type="submission" date="2018-11" db="EMBL/GenBank/DDBJ databases">
        <authorList>
            <consortium name="Pathogen Informatics"/>
        </authorList>
    </citation>
    <scope>NUCLEOTIDE SEQUENCE</scope>
</reference>
<comment type="caution">
    <text evidence="2">The sequence shown here is derived from an EMBL/GenBank/DDBJ whole genome shotgun (WGS) entry which is preliminary data.</text>
</comment>
<keyword evidence="3" id="KW-1185">Reference proteome</keyword>